<comment type="caution">
    <text evidence="4">The sequence shown here is derived from an EMBL/GenBank/DDBJ whole genome shotgun (WGS) entry which is preliminary data.</text>
</comment>
<proteinExistence type="predicted"/>
<dbReference type="InterPro" id="IPR046947">
    <property type="entry name" value="LytR-like"/>
</dbReference>
<dbReference type="SMART" id="SM00448">
    <property type="entry name" value="REC"/>
    <property type="match status" value="1"/>
</dbReference>
<dbReference type="PROSITE" id="PS50930">
    <property type="entry name" value="HTH_LYTTR"/>
    <property type="match status" value="1"/>
</dbReference>
<dbReference type="Gene3D" id="2.40.50.1020">
    <property type="entry name" value="LytTr DNA-binding domain"/>
    <property type="match status" value="1"/>
</dbReference>
<dbReference type="PANTHER" id="PTHR37299">
    <property type="entry name" value="TRANSCRIPTIONAL REGULATOR-RELATED"/>
    <property type="match status" value="1"/>
</dbReference>
<name>A0ABT8WPR6_9FLAO</name>
<dbReference type="InterPro" id="IPR011006">
    <property type="entry name" value="CheY-like_superfamily"/>
</dbReference>
<dbReference type="SUPFAM" id="SSF52172">
    <property type="entry name" value="CheY-like"/>
    <property type="match status" value="1"/>
</dbReference>
<dbReference type="Proteomes" id="UP001176806">
    <property type="component" value="Unassembled WGS sequence"/>
</dbReference>
<dbReference type="RefSeq" id="WP_303302058.1">
    <property type="nucleotide sequence ID" value="NZ_BAABDA010000018.1"/>
</dbReference>
<dbReference type="Pfam" id="PF04397">
    <property type="entry name" value="LytTR"/>
    <property type="match status" value="1"/>
</dbReference>
<evidence type="ECO:0000256" key="1">
    <source>
        <dbReference type="PROSITE-ProRule" id="PRU00169"/>
    </source>
</evidence>
<evidence type="ECO:0000313" key="5">
    <source>
        <dbReference type="Proteomes" id="UP001176806"/>
    </source>
</evidence>
<dbReference type="PANTHER" id="PTHR37299:SF1">
    <property type="entry name" value="STAGE 0 SPORULATION PROTEIN A HOMOLOG"/>
    <property type="match status" value="1"/>
</dbReference>
<keyword evidence="1" id="KW-0597">Phosphoprotein</keyword>
<feature type="domain" description="HTH LytTR-type" evidence="3">
    <location>
        <begin position="145"/>
        <end position="245"/>
    </location>
</feature>
<reference evidence="4" key="1">
    <citation type="submission" date="2023-07" db="EMBL/GenBank/DDBJ databases">
        <title>Two novel species in the genus Flavivirga.</title>
        <authorList>
            <person name="Kwon K."/>
        </authorList>
    </citation>
    <scope>NUCLEOTIDE SEQUENCE</scope>
    <source>
        <strain evidence="4">KACC 14158</strain>
    </source>
</reference>
<feature type="domain" description="Response regulatory" evidence="2">
    <location>
        <begin position="5"/>
        <end position="122"/>
    </location>
</feature>
<dbReference type="EMBL" id="JAUOEL010000004">
    <property type="protein sequence ID" value="MDO5974907.1"/>
    <property type="molecule type" value="Genomic_DNA"/>
</dbReference>
<dbReference type="Pfam" id="PF00072">
    <property type="entry name" value="Response_reg"/>
    <property type="match status" value="1"/>
</dbReference>
<dbReference type="SMART" id="SM00850">
    <property type="entry name" value="LytTR"/>
    <property type="match status" value="1"/>
</dbReference>
<dbReference type="Gene3D" id="3.40.50.2300">
    <property type="match status" value="1"/>
</dbReference>
<feature type="modified residue" description="4-aspartylphosphate" evidence="1">
    <location>
        <position position="55"/>
    </location>
</feature>
<evidence type="ECO:0000259" key="2">
    <source>
        <dbReference type="PROSITE" id="PS50110"/>
    </source>
</evidence>
<sequence length="245" mass="28726">MHIINVLVLEDDDFEAVILKEYLEENHFNIVKICNNIVDAIEIYHTQTIDFIIIDIFLNGKPDGITFAKTLLKRTRNVTPFLFLTGHAERSIFENAKVTHPHGFVLKPFNEKELVYTIQLILNKHNRSIEDNTALNDNSSVPYFFKKNGVFYKILPKDISFVEVEGRYCKIITLKTNFISQYTLTDFHKQLPSFFLRVHRNYVVNANKIKEVHSKDNLIVLENNQTITLGRAYKNTFFDHYKVIR</sequence>
<organism evidence="4 5">
    <name type="scientific">Flavivirga jejuensis</name>
    <dbReference type="NCBI Taxonomy" id="870487"/>
    <lineage>
        <taxon>Bacteria</taxon>
        <taxon>Pseudomonadati</taxon>
        <taxon>Bacteroidota</taxon>
        <taxon>Flavobacteriia</taxon>
        <taxon>Flavobacteriales</taxon>
        <taxon>Flavobacteriaceae</taxon>
        <taxon>Flavivirga</taxon>
    </lineage>
</organism>
<dbReference type="InterPro" id="IPR001789">
    <property type="entry name" value="Sig_transdc_resp-reg_receiver"/>
</dbReference>
<dbReference type="InterPro" id="IPR007492">
    <property type="entry name" value="LytTR_DNA-bd_dom"/>
</dbReference>
<protein>
    <submittedName>
        <fullName evidence="4">Response regulator transcription factor</fullName>
    </submittedName>
</protein>
<evidence type="ECO:0000313" key="4">
    <source>
        <dbReference type="EMBL" id="MDO5974907.1"/>
    </source>
</evidence>
<accession>A0ABT8WPR6</accession>
<gene>
    <name evidence="4" type="ORF">Q4Q40_11980</name>
</gene>
<dbReference type="PROSITE" id="PS50110">
    <property type="entry name" value="RESPONSE_REGULATORY"/>
    <property type="match status" value="1"/>
</dbReference>
<keyword evidence="5" id="KW-1185">Reference proteome</keyword>
<evidence type="ECO:0000259" key="3">
    <source>
        <dbReference type="PROSITE" id="PS50930"/>
    </source>
</evidence>